<feature type="compositionally biased region" description="Polar residues" evidence="1">
    <location>
        <begin position="177"/>
        <end position="188"/>
    </location>
</feature>
<proteinExistence type="predicted"/>
<evidence type="ECO:0000256" key="1">
    <source>
        <dbReference type="SAM" id="MobiDB-lite"/>
    </source>
</evidence>
<dbReference type="EMBL" id="MU005594">
    <property type="protein sequence ID" value="KAF2680918.1"/>
    <property type="molecule type" value="Genomic_DNA"/>
</dbReference>
<protein>
    <submittedName>
        <fullName evidence="3">Uncharacterized protein</fullName>
    </submittedName>
</protein>
<reference evidence="3" key="1">
    <citation type="journal article" date="2020" name="Stud. Mycol.">
        <title>101 Dothideomycetes genomes: a test case for predicting lifestyles and emergence of pathogens.</title>
        <authorList>
            <person name="Haridas S."/>
            <person name="Albert R."/>
            <person name="Binder M."/>
            <person name="Bloem J."/>
            <person name="Labutti K."/>
            <person name="Salamov A."/>
            <person name="Andreopoulos B."/>
            <person name="Baker S."/>
            <person name="Barry K."/>
            <person name="Bills G."/>
            <person name="Bluhm B."/>
            <person name="Cannon C."/>
            <person name="Castanera R."/>
            <person name="Culley D."/>
            <person name="Daum C."/>
            <person name="Ezra D."/>
            <person name="Gonzalez J."/>
            <person name="Henrissat B."/>
            <person name="Kuo A."/>
            <person name="Liang C."/>
            <person name="Lipzen A."/>
            <person name="Lutzoni F."/>
            <person name="Magnuson J."/>
            <person name="Mondo S."/>
            <person name="Nolan M."/>
            <person name="Ohm R."/>
            <person name="Pangilinan J."/>
            <person name="Park H.-J."/>
            <person name="Ramirez L."/>
            <person name="Alfaro M."/>
            <person name="Sun H."/>
            <person name="Tritt A."/>
            <person name="Yoshinaga Y."/>
            <person name="Zwiers L.-H."/>
            <person name="Turgeon B."/>
            <person name="Goodwin S."/>
            <person name="Spatafora J."/>
            <person name="Crous P."/>
            <person name="Grigoriev I."/>
        </authorList>
    </citation>
    <scope>NUCLEOTIDE SEQUENCE</scope>
    <source>
        <strain evidence="3">CBS 122367</strain>
    </source>
</reference>
<feature type="transmembrane region" description="Helical" evidence="2">
    <location>
        <begin position="32"/>
        <end position="52"/>
    </location>
</feature>
<sequence>MPAFLPVRMPQAVEAPTNQIPQPQPQDARVEILLINILTVLLAAASVVVACLHFRHQKKSSVVPHLLSNRPSHRIDSDAAEAILRTPSRDGDSTVDVEYGGIQIENRLAGGLSDTTDGANAAQVVIREDVNSPVNTVIALVADCSSLQGVVVTSTKLDDPYNPSPYTLHEGREPSIPVSNNSVETATD</sequence>
<evidence type="ECO:0000313" key="3">
    <source>
        <dbReference type="EMBL" id="KAF2680918.1"/>
    </source>
</evidence>
<accession>A0A6G1IS43</accession>
<keyword evidence="2" id="KW-0812">Transmembrane</keyword>
<evidence type="ECO:0000256" key="2">
    <source>
        <dbReference type="SAM" id="Phobius"/>
    </source>
</evidence>
<dbReference type="AlphaFoldDB" id="A0A6G1IS43"/>
<keyword evidence="2" id="KW-0472">Membrane</keyword>
<dbReference type="Proteomes" id="UP000799291">
    <property type="component" value="Unassembled WGS sequence"/>
</dbReference>
<organism evidence="3 4">
    <name type="scientific">Lentithecium fluviatile CBS 122367</name>
    <dbReference type="NCBI Taxonomy" id="1168545"/>
    <lineage>
        <taxon>Eukaryota</taxon>
        <taxon>Fungi</taxon>
        <taxon>Dikarya</taxon>
        <taxon>Ascomycota</taxon>
        <taxon>Pezizomycotina</taxon>
        <taxon>Dothideomycetes</taxon>
        <taxon>Pleosporomycetidae</taxon>
        <taxon>Pleosporales</taxon>
        <taxon>Massarineae</taxon>
        <taxon>Lentitheciaceae</taxon>
        <taxon>Lentithecium</taxon>
    </lineage>
</organism>
<keyword evidence="4" id="KW-1185">Reference proteome</keyword>
<evidence type="ECO:0000313" key="4">
    <source>
        <dbReference type="Proteomes" id="UP000799291"/>
    </source>
</evidence>
<gene>
    <name evidence="3" type="ORF">K458DRAFT_489774</name>
</gene>
<name>A0A6G1IS43_9PLEO</name>
<feature type="region of interest" description="Disordered" evidence="1">
    <location>
        <begin position="155"/>
        <end position="188"/>
    </location>
</feature>
<keyword evidence="2" id="KW-1133">Transmembrane helix</keyword>